<accession>A0A1A9ZLQ2</accession>
<dbReference type="FunFam" id="1.10.30.10:FF:000016">
    <property type="entry name" value="FACT complex subunit SSRP1"/>
    <property type="match status" value="1"/>
</dbReference>
<evidence type="ECO:0000313" key="9">
    <source>
        <dbReference type="Proteomes" id="UP000092445"/>
    </source>
</evidence>
<dbReference type="SUPFAM" id="SSF47095">
    <property type="entry name" value="HMG-box"/>
    <property type="match status" value="2"/>
</dbReference>
<keyword evidence="9" id="KW-1185">Reference proteome</keyword>
<dbReference type="GO" id="GO:0005634">
    <property type="term" value="C:nucleus"/>
    <property type="evidence" value="ECO:0007669"/>
    <property type="project" value="UniProtKB-SubCell"/>
</dbReference>
<evidence type="ECO:0000313" key="8">
    <source>
        <dbReference type="EnsemblMetazoa" id="GPAI018587-PA"/>
    </source>
</evidence>
<dbReference type="Gene3D" id="1.10.30.10">
    <property type="entry name" value="High mobility group box domain"/>
    <property type="match status" value="2"/>
</dbReference>
<keyword evidence="4 5" id="KW-0539">Nucleus</keyword>
<protein>
    <recommendedName>
        <fullName evidence="7">HMG box domain-containing protein</fullName>
    </recommendedName>
</protein>
<dbReference type="InterPro" id="IPR050342">
    <property type="entry name" value="HMGB"/>
</dbReference>
<dbReference type="VEuPathDB" id="VectorBase:GPAI018587"/>
<dbReference type="PRINTS" id="PR00886">
    <property type="entry name" value="HIGHMOBLTY12"/>
</dbReference>
<comment type="subcellular location">
    <subcellularLocation>
        <location evidence="1">Nucleus</location>
    </subcellularLocation>
</comment>
<evidence type="ECO:0000256" key="3">
    <source>
        <dbReference type="ARBA" id="ARBA00023125"/>
    </source>
</evidence>
<dbReference type="SMART" id="SM00398">
    <property type="entry name" value="HMG"/>
    <property type="match status" value="1"/>
</dbReference>
<evidence type="ECO:0000256" key="6">
    <source>
        <dbReference type="SAM" id="MobiDB-lite"/>
    </source>
</evidence>
<dbReference type="InterPro" id="IPR009071">
    <property type="entry name" value="HMG_box_dom"/>
</dbReference>
<reference evidence="9" key="1">
    <citation type="submission" date="2014-03" db="EMBL/GenBank/DDBJ databases">
        <authorList>
            <person name="Aksoy S."/>
            <person name="Warren W."/>
            <person name="Wilson R.K."/>
        </authorList>
    </citation>
    <scope>NUCLEOTIDE SEQUENCE [LARGE SCALE GENOMIC DNA]</scope>
    <source>
        <strain evidence="9">IAEA</strain>
    </source>
</reference>
<evidence type="ECO:0000259" key="7">
    <source>
        <dbReference type="PROSITE" id="PS50118"/>
    </source>
</evidence>
<proteinExistence type="inferred from homology"/>
<dbReference type="PANTHER" id="PTHR48112:SF32">
    <property type="entry name" value="HIGH MOBILITY GROUP PROTEIN B3"/>
    <property type="match status" value="1"/>
</dbReference>
<feature type="region of interest" description="Disordered" evidence="6">
    <location>
        <begin position="35"/>
        <end position="56"/>
    </location>
</feature>
<dbReference type="STRING" id="7398.A0A1A9ZLQ2"/>
<sequence>MDIQQTMVDKEKKRFHEMAEKDKARYEMEMQNYVPPKGTVVGRGKKRKQPKDPNAPKRSLSAFFWFCNDERNKVKALNPEYGVGDIAKELGRKWADVEPEVKQKYELMAEKDKARYERYHIVLHCVRRFALPYRNTSISKQQVGPDGNSRNNSRVIQWVYLNFAQHRNPYNSPEWIIYGDT</sequence>
<organism evidence="8 9">
    <name type="scientific">Glossina pallidipes</name>
    <name type="common">Tsetse fly</name>
    <dbReference type="NCBI Taxonomy" id="7398"/>
    <lineage>
        <taxon>Eukaryota</taxon>
        <taxon>Metazoa</taxon>
        <taxon>Ecdysozoa</taxon>
        <taxon>Arthropoda</taxon>
        <taxon>Hexapoda</taxon>
        <taxon>Insecta</taxon>
        <taxon>Pterygota</taxon>
        <taxon>Neoptera</taxon>
        <taxon>Endopterygota</taxon>
        <taxon>Diptera</taxon>
        <taxon>Brachycera</taxon>
        <taxon>Muscomorpha</taxon>
        <taxon>Hippoboscoidea</taxon>
        <taxon>Glossinidae</taxon>
        <taxon>Glossina</taxon>
    </lineage>
</organism>
<dbReference type="Proteomes" id="UP000092445">
    <property type="component" value="Unassembled WGS sequence"/>
</dbReference>
<keyword evidence="3 5" id="KW-0238">DNA-binding</keyword>
<dbReference type="InterPro" id="IPR036910">
    <property type="entry name" value="HMG_box_dom_sf"/>
</dbReference>
<dbReference type="EnsemblMetazoa" id="GPAI018587-RA">
    <property type="protein sequence ID" value="GPAI018587-PA"/>
    <property type="gene ID" value="GPAI018587"/>
</dbReference>
<feature type="DNA-binding region" description="HMG box" evidence="5">
    <location>
        <begin position="56"/>
        <end position="124"/>
    </location>
</feature>
<reference evidence="8" key="2">
    <citation type="submission" date="2020-05" db="UniProtKB">
        <authorList>
            <consortium name="EnsemblMetazoa"/>
        </authorList>
    </citation>
    <scope>IDENTIFICATION</scope>
    <source>
        <strain evidence="8">IAEA</strain>
    </source>
</reference>
<comment type="similarity">
    <text evidence="2">Belongs to the HMGB family.</text>
</comment>
<evidence type="ECO:0000256" key="2">
    <source>
        <dbReference type="ARBA" id="ARBA00008774"/>
    </source>
</evidence>
<dbReference type="GO" id="GO:0003677">
    <property type="term" value="F:DNA binding"/>
    <property type="evidence" value="ECO:0007669"/>
    <property type="project" value="UniProtKB-UniRule"/>
</dbReference>
<dbReference type="PANTHER" id="PTHR48112">
    <property type="entry name" value="HIGH MOBILITY GROUP PROTEIN DSP1"/>
    <property type="match status" value="1"/>
</dbReference>
<evidence type="ECO:0000256" key="5">
    <source>
        <dbReference type="PROSITE-ProRule" id="PRU00267"/>
    </source>
</evidence>
<dbReference type="AlphaFoldDB" id="A0A1A9ZLQ2"/>
<evidence type="ECO:0000256" key="4">
    <source>
        <dbReference type="ARBA" id="ARBA00023242"/>
    </source>
</evidence>
<dbReference type="PROSITE" id="PS50118">
    <property type="entry name" value="HMG_BOX_2"/>
    <property type="match status" value="1"/>
</dbReference>
<feature type="domain" description="HMG box" evidence="7">
    <location>
        <begin position="56"/>
        <end position="124"/>
    </location>
</feature>
<name>A0A1A9ZLQ2_GLOPL</name>
<dbReference type="Pfam" id="PF00505">
    <property type="entry name" value="HMG_box"/>
    <property type="match status" value="1"/>
</dbReference>
<evidence type="ECO:0000256" key="1">
    <source>
        <dbReference type="ARBA" id="ARBA00004123"/>
    </source>
</evidence>